<dbReference type="VEuPathDB" id="TriTrypDB:LtaPh_2402100"/>
<proteinExistence type="predicted"/>
<gene>
    <name evidence="1" type="ORF">LtaPh_2402100</name>
</gene>
<organism evidence="1 2">
    <name type="scientific">Leishmania tarentolae</name>
    <name type="common">Sauroleishmania tarentolae</name>
    <dbReference type="NCBI Taxonomy" id="5689"/>
    <lineage>
        <taxon>Eukaryota</taxon>
        <taxon>Discoba</taxon>
        <taxon>Euglenozoa</taxon>
        <taxon>Kinetoplastea</taxon>
        <taxon>Metakinetoplastina</taxon>
        <taxon>Trypanosomatida</taxon>
        <taxon>Trypanosomatidae</taxon>
        <taxon>Leishmaniinae</taxon>
        <taxon>Leishmania</taxon>
        <taxon>lizard Leishmania</taxon>
    </lineage>
</organism>
<dbReference type="AlphaFoldDB" id="A0A640KIM3"/>
<accession>A0A640KIM3</accession>
<dbReference type="OrthoDB" id="270822at2759"/>
<dbReference type="EMBL" id="BLBS01000031">
    <property type="protein sequence ID" value="GET88865.1"/>
    <property type="molecule type" value="Genomic_DNA"/>
</dbReference>
<keyword evidence="2" id="KW-1185">Reference proteome</keyword>
<evidence type="ECO:0008006" key="3">
    <source>
        <dbReference type="Google" id="ProtNLM"/>
    </source>
</evidence>
<evidence type="ECO:0000313" key="1">
    <source>
        <dbReference type="EMBL" id="GET88865.1"/>
    </source>
</evidence>
<sequence>MRVTIKWSVTGRRSVIEDSDAILSPDTTLAELKGLIQMRFGFSANELLLMLDHVLENTATLRSLNIMGQPCDPVLTAYAVRASALEISNLDQDDTSKDDDLHEFSHADLILAKKMLGKDVPVPDDRLVAMRLNAPRQRPVFLNAQREGEDDTAGPERFPQPPPGMPGVVGCDILAYDPKRTDVYQIISRVKYGPRKEGVDTEFAVEYPGIAEPFPFWDMRTPDPLARIDGQCTPGEVCLELFYFGEFDAVKDQSEFLLVVRESLQSKAGVRLRTPLPLREAGCMYPLIAVPIVLHEMDAMELGGILFEDFGKVESFRPLKGNDDSGKVAGRGGLGCASQ</sequence>
<comment type="caution">
    <text evidence="1">The sequence shown here is derived from an EMBL/GenBank/DDBJ whole genome shotgun (WGS) entry which is preliminary data.</text>
</comment>
<dbReference type="SUPFAM" id="SSF54236">
    <property type="entry name" value="Ubiquitin-like"/>
    <property type="match status" value="1"/>
</dbReference>
<name>A0A640KIM3_LEITA</name>
<reference evidence="1" key="1">
    <citation type="submission" date="2019-11" db="EMBL/GenBank/DDBJ databases">
        <title>Leishmania tarentolae CDS.</title>
        <authorList>
            <person name="Goto Y."/>
            <person name="Yamagishi J."/>
        </authorList>
    </citation>
    <scope>NUCLEOTIDE SEQUENCE [LARGE SCALE GENOMIC DNA]</scope>
    <source>
        <strain evidence="1">Parrot Tar II</strain>
    </source>
</reference>
<dbReference type="Proteomes" id="UP000419144">
    <property type="component" value="Unassembled WGS sequence"/>
</dbReference>
<dbReference type="InterPro" id="IPR029071">
    <property type="entry name" value="Ubiquitin-like_domsf"/>
</dbReference>
<evidence type="ECO:0000313" key="2">
    <source>
        <dbReference type="Proteomes" id="UP000419144"/>
    </source>
</evidence>
<protein>
    <recommendedName>
        <fullName evidence="3">Ubiquitin-like domain-containing protein</fullName>
    </recommendedName>
</protein>